<sequence length="119" mass="13441">MLKFQWAMAIQLLSCSLPFSPLSPSPNPITPPPLPPSLFFKCFSSSSSSTSTSTSTHSPSPSQWDPFIKKKVVMRVGYVGTHYRGLQMQRDQHELSSIETLLIPYHFIFVYLMSIVLFN</sequence>
<dbReference type="EMBL" id="JAYWIO010000003">
    <property type="protein sequence ID" value="KAK7276092.1"/>
    <property type="molecule type" value="Genomic_DNA"/>
</dbReference>
<dbReference type="GO" id="GO:0009982">
    <property type="term" value="F:pseudouridine synthase activity"/>
    <property type="evidence" value="ECO:0007669"/>
    <property type="project" value="InterPro"/>
</dbReference>
<dbReference type="Gene3D" id="3.30.70.580">
    <property type="entry name" value="Pseudouridine synthase I, catalytic domain, N-terminal subdomain"/>
    <property type="match status" value="1"/>
</dbReference>
<feature type="compositionally biased region" description="Low complexity" evidence="1">
    <location>
        <begin position="44"/>
        <end position="62"/>
    </location>
</feature>
<accession>A0AAN9FGP0</accession>
<keyword evidence="3" id="KW-0732">Signal</keyword>
<keyword evidence="2" id="KW-0812">Transmembrane</keyword>
<gene>
    <name evidence="4" type="ORF">RIF29_17225</name>
</gene>
<dbReference type="Proteomes" id="UP001372338">
    <property type="component" value="Unassembled WGS sequence"/>
</dbReference>
<evidence type="ECO:0000256" key="3">
    <source>
        <dbReference type="SAM" id="SignalP"/>
    </source>
</evidence>
<name>A0AAN9FGP0_CROPI</name>
<keyword evidence="2" id="KW-0472">Membrane</keyword>
<evidence type="ECO:0000256" key="1">
    <source>
        <dbReference type="SAM" id="MobiDB-lite"/>
    </source>
</evidence>
<keyword evidence="2" id="KW-1133">Transmembrane helix</keyword>
<proteinExistence type="predicted"/>
<organism evidence="4 5">
    <name type="scientific">Crotalaria pallida</name>
    <name type="common">Smooth rattlebox</name>
    <name type="synonym">Crotalaria striata</name>
    <dbReference type="NCBI Taxonomy" id="3830"/>
    <lineage>
        <taxon>Eukaryota</taxon>
        <taxon>Viridiplantae</taxon>
        <taxon>Streptophyta</taxon>
        <taxon>Embryophyta</taxon>
        <taxon>Tracheophyta</taxon>
        <taxon>Spermatophyta</taxon>
        <taxon>Magnoliopsida</taxon>
        <taxon>eudicotyledons</taxon>
        <taxon>Gunneridae</taxon>
        <taxon>Pentapetalae</taxon>
        <taxon>rosids</taxon>
        <taxon>fabids</taxon>
        <taxon>Fabales</taxon>
        <taxon>Fabaceae</taxon>
        <taxon>Papilionoideae</taxon>
        <taxon>50 kb inversion clade</taxon>
        <taxon>genistoids sensu lato</taxon>
        <taxon>core genistoids</taxon>
        <taxon>Crotalarieae</taxon>
        <taxon>Crotalaria</taxon>
    </lineage>
</organism>
<dbReference type="GO" id="GO:0003723">
    <property type="term" value="F:RNA binding"/>
    <property type="evidence" value="ECO:0007669"/>
    <property type="project" value="InterPro"/>
</dbReference>
<evidence type="ECO:0000256" key="2">
    <source>
        <dbReference type="SAM" id="Phobius"/>
    </source>
</evidence>
<dbReference type="AlphaFoldDB" id="A0AAN9FGP0"/>
<comment type="caution">
    <text evidence="4">The sequence shown here is derived from an EMBL/GenBank/DDBJ whole genome shotgun (WGS) entry which is preliminary data.</text>
</comment>
<keyword evidence="5" id="KW-1185">Reference proteome</keyword>
<feature type="region of interest" description="Disordered" evidence="1">
    <location>
        <begin position="44"/>
        <end position="63"/>
    </location>
</feature>
<evidence type="ECO:0000313" key="5">
    <source>
        <dbReference type="Proteomes" id="UP001372338"/>
    </source>
</evidence>
<feature type="transmembrane region" description="Helical" evidence="2">
    <location>
        <begin position="101"/>
        <end position="118"/>
    </location>
</feature>
<dbReference type="InterPro" id="IPR020094">
    <property type="entry name" value="TruA/RsuA/RluB/E/F_N"/>
</dbReference>
<protein>
    <submittedName>
        <fullName evidence="4">Uncharacterized protein</fullName>
    </submittedName>
</protein>
<feature type="signal peptide" evidence="3">
    <location>
        <begin position="1"/>
        <end position="18"/>
    </location>
</feature>
<feature type="chain" id="PRO_5042817826" evidence="3">
    <location>
        <begin position="19"/>
        <end position="119"/>
    </location>
</feature>
<reference evidence="4 5" key="1">
    <citation type="submission" date="2024-01" db="EMBL/GenBank/DDBJ databases">
        <title>The genomes of 5 underutilized Papilionoideae crops provide insights into root nodulation and disease resistanc.</title>
        <authorList>
            <person name="Yuan L."/>
        </authorList>
    </citation>
    <scope>NUCLEOTIDE SEQUENCE [LARGE SCALE GENOMIC DNA]</scope>
    <source>
        <strain evidence="4">ZHUSHIDOU_FW_LH</strain>
        <tissue evidence="4">Leaf</tissue>
    </source>
</reference>
<evidence type="ECO:0000313" key="4">
    <source>
        <dbReference type="EMBL" id="KAK7276092.1"/>
    </source>
</evidence>